<comment type="caution">
    <text evidence="1">The sequence shown here is derived from an EMBL/GenBank/DDBJ whole genome shotgun (WGS) entry which is preliminary data.</text>
</comment>
<name>A0A7W9V0W4_9ACTN</name>
<proteinExistence type="predicted"/>
<dbReference type="RefSeq" id="WP_184576566.1">
    <property type="nucleotide sequence ID" value="NZ_JACHJL010000017.1"/>
</dbReference>
<gene>
    <name evidence="1" type="ORF">FHS42_005747</name>
</gene>
<protein>
    <recommendedName>
        <fullName evidence="3">Toxin</fullName>
    </recommendedName>
</protein>
<evidence type="ECO:0000313" key="1">
    <source>
        <dbReference type="EMBL" id="MBB5938658.1"/>
    </source>
</evidence>
<reference evidence="1 2" key="1">
    <citation type="submission" date="2020-08" db="EMBL/GenBank/DDBJ databases">
        <title>Genomic Encyclopedia of Type Strains, Phase III (KMG-III): the genomes of soil and plant-associated and newly described type strains.</title>
        <authorList>
            <person name="Whitman W."/>
        </authorList>
    </citation>
    <scope>NUCLEOTIDE SEQUENCE [LARGE SCALE GENOMIC DNA]</scope>
    <source>
        <strain evidence="1 2">CECT 8305</strain>
    </source>
</reference>
<accession>A0A7W9V0W4</accession>
<dbReference type="EMBL" id="JACHJL010000017">
    <property type="protein sequence ID" value="MBB5938658.1"/>
    <property type="molecule type" value="Genomic_DNA"/>
</dbReference>
<organism evidence="1 2">
    <name type="scientific">Streptomyces zagrosensis</name>
    <dbReference type="NCBI Taxonomy" id="1042984"/>
    <lineage>
        <taxon>Bacteria</taxon>
        <taxon>Bacillati</taxon>
        <taxon>Actinomycetota</taxon>
        <taxon>Actinomycetes</taxon>
        <taxon>Kitasatosporales</taxon>
        <taxon>Streptomycetaceae</taxon>
        <taxon>Streptomyces</taxon>
    </lineage>
</organism>
<dbReference type="Proteomes" id="UP000588098">
    <property type="component" value="Unassembled WGS sequence"/>
</dbReference>
<sequence length="169" mass="18414">MPVPVPFTVSGLVAKMEAARGRRIRLVRLEEDAPGPGGACGVWWRHRDQPLDLILHVRGVTLSHRRKIILHELCHLWCEDGADVGSADLARLLPGMDTDLSRSLLGSGQVQARGGYDCFAEKRAELVADVLHDRVLAARVAVDPIVQALDASLGRPGRDLARREVHTGA</sequence>
<dbReference type="AlphaFoldDB" id="A0A7W9V0W4"/>
<keyword evidence="2" id="KW-1185">Reference proteome</keyword>
<evidence type="ECO:0008006" key="3">
    <source>
        <dbReference type="Google" id="ProtNLM"/>
    </source>
</evidence>
<evidence type="ECO:0000313" key="2">
    <source>
        <dbReference type="Proteomes" id="UP000588098"/>
    </source>
</evidence>